<organism evidence="1 2">
    <name type="scientific">Sphingobacterium haloxyli</name>
    <dbReference type="NCBI Taxonomy" id="2100533"/>
    <lineage>
        <taxon>Bacteria</taxon>
        <taxon>Pseudomonadati</taxon>
        <taxon>Bacteroidota</taxon>
        <taxon>Sphingobacteriia</taxon>
        <taxon>Sphingobacteriales</taxon>
        <taxon>Sphingobacteriaceae</taxon>
        <taxon>Sphingobacterium</taxon>
    </lineage>
</organism>
<gene>
    <name evidence="1" type="ORF">C5745_04440</name>
</gene>
<name>A0A2S9J6N2_9SPHI</name>
<dbReference type="PANTHER" id="PTHR39624:SF2">
    <property type="entry name" value="OSMC-LIKE PROTEIN"/>
    <property type="match status" value="1"/>
</dbReference>
<dbReference type="EMBL" id="PVBQ01000003">
    <property type="protein sequence ID" value="PRD48458.1"/>
    <property type="molecule type" value="Genomic_DNA"/>
</dbReference>
<dbReference type="InterPro" id="IPR003718">
    <property type="entry name" value="OsmC/Ohr_fam"/>
</dbReference>
<dbReference type="Gene3D" id="3.30.300.20">
    <property type="match status" value="1"/>
</dbReference>
<dbReference type="PANTHER" id="PTHR39624">
    <property type="entry name" value="PROTEIN INVOLVED IN RIMO-MEDIATED BETA-METHYLTHIOLATION OF RIBOSOMAL PROTEIN S12 YCAO"/>
    <property type="match status" value="1"/>
</dbReference>
<evidence type="ECO:0000313" key="2">
    <source>
        <dbReference type="Proteomes" id="UP000239711"/>
    </source>
</evidence>
<reference evidence="1 2" key="1">
    <citation type="submission" date="2018-02" db="EMBL/GenBank/DDBJ databases">
        <title>The draft genome of Sphingobacterium sp. 5JN-11.</title>
        <authorList>
            <person name="Liu L."/>
            <person name="Li L."/>
            <person name="Liang L."/>
            <person name="Zhang X."/>
            <person name="Wang T."/>
        </authorList>
    </citation>
    <scope>NUCLEOTIDE SEQUENCE [LARGE SCALE GENOMIC DNA]</scope>
    <source>
        <strain evidence="1 2">5JN-11</strain>
    </source>
</reference>
<sequence length="171" mass="19487">MFLRSSSATQRNMQMLGHKRDVNNIAQMKYLLETPLKGTIGLQKYETTIHWRNGVFITDEPEKLGGRDLGPDPYTLLLSSLVGCTLATLRMYIDHKGLAVSEIEVQANIFYKIEDKASAAYMERKIIFREPLDQDIEERLLRVAENCPISKLLKGNINISTELIKDESIVE</sequence>
<comment type="caution">
    <text evidence="1">The sequence shown here is derived from an EMBL/GenBank/DDBJ whole genome shotgun (WGS) entry which is preliminary data.</text>
</comment>
<keyword evidence="2" id="KW-1185">Reference proteome</keyword>
<dbReference type="Proteomes" id="UP000239711">
    <property type="component" value="Unassembled WGS sequence"/>
</dbReference>
<proteinExistence type="predicted"/>
<dbReference type="InterPro" id="IPR015946">
    <property type="entry name" value="KH_dom-like_a/b"/>
</dbReference>
<dbReference type="SUPFAM" id="SSF82784">
    <property type="entry name" value="OsmC-like"/>
    <property type="match status" value="1"/>
</dbReference>
<protein>
    <submittedName>
        <fullName evidence="1">Osmotically inducible protein OsmC</fullName>
    </submittedName>
</protein>
<dbReference type="Pfam" id="PF02566">
    <property type="entry name" value="OsmC"/>
    <property type="match status" value="1"/>
</dbReference>
<evidence type="ECO:0000313" key="1">
    <source>
        <dbReference type="EMBL" id="PRD48458.1"/>
    </source>
</evidence>
<dbReference type="AlphaFoldDB" id="A0A2S9J6N2"/>
<accession>A0A2S9J6N2</accession>
<dbReference type="InterPro" id="IPR036102">
    <property type="entry name" value="OsmC/Ohrsf"/>
</dbReference>
<dbReference type="OrthoDB" id="9791538at2"/>